<dbReference type="PANTHER" id="PTHR43031">
    <property type="entry name" value="FAD-DEPENDENT OXIDOREDUCTASE"/>
    <property type="match status" value="1"/>
</dbReference>
<dbReference type="SMART" id="SM00450">
    <property type="entry name" value="RHOD"/>
    <property type="match status" value="1"/>
</dbReference>
<feature type="transmembrane region" description="Helical" evidence="1">
    <location>
        <begin position="12"/>
        <end position="29"/>
    </location>
</feature>
<protein>
    <submittedName>
        <fullName evidence="3">Rhodanese-related sulfurtransferase</fullName>
    </submittedName>
</protein>
<dbReference type="GO" id="GO:0016740">
    <property type="term" value="F:transferase activity"/>
    <property type="evidence" value="ECO:0007669"/>
    <property type="project" value="UniProtKB-KW"/>
</dbReference>
<dbReference type="InterPro" id="IPR036873">
    <property type="entry name" value="Rhodanese-like_dom_sf"/>
</dbReference>
<name>A0A1H0FI58_9GAMM</name>
<dbReference type="Proteomes" id="UP000199075">
    <property type="component" value="Unassembled WGS sequence"/>
</dbReference>
<dbReference type="PROSITE" id="PS50206">
    <property type="entry name" value="RHODANESE_3"/>
    <property type="match status" value="1"/>
</dbReference>
<evidence type="ECO:0000256" key="1">
    <source>
        <dbReference type="SAM" id="Phobius"/>
    </source>
</evidence>
<dbReference type="RefSeq" id="WP_089677292.1">
    <property type="nucleotide sequence ID" value="NZ_FNIV01000002.1"/>
</dbReference>
<proteinExistence type="predicted"/>
<dbReference type="Gene3D" id="3.40.250.10">
    <property type="entry name" value="Rhodanese-like domain"/>
    <property type="match status" value="1"/>
</dbReference>
<dbReference type="AlphaFoldDB" id="A0A1H0FI58"/>
<dbReference type="Pfam" id="PF00581">
    <property type="entry name" value="Rhodanese"/>
    <property type="match status" value="1"/>
</dbReference>
<dbReference type="InterPro" id="IPR050229">
    <property type="entry name" value="GlpE_sulfurtransferase"/>
</dbReference>
<dbReference type="SUPFAM" id="SSF52821">
    <property type="entry name" value="Rhodanese/Cell cycle control phosphatase"/>
    <property type="match status" value="1"/>
</dbReference>
<keyword evidence="1" id="KW-0472">Membrane</keyword>
<dbReference type="EMBL" id="FNIV01000002">
    <property type="protein sequence ID" value="SDN94357.1"/>
    <property type="molecule type" value="Genomic_DNA"/>
</dbReference>
<dbReference type="PANTHER" id="PTHR43031:SF18">
    <property type="entry name" value="RHODANESE-RELATED SULFURTRANSFERASES"/>
    <property type="match status" value="1"/>
</dbReference>
<keyword evidence="4" id="KW-1185">Reference proteome</keyword>
<gene>
    <name evidence="3" type="ORF">SAMN04487957_102459</name>
</gene>
<dbReference type="OrthoDB" id="9808735at2"/>
<dbReference type="STRING" id="419597.SAMN04487957_102459"/>
<evidence type="ECO:0000313" key="4">
    <source>
        <dbReference type="Proteomes" id="UP000199075"/>
    </source>
</evidence>
<dbReference type="InterPro" id="IPR001763">
    <property type="entry name" value="Rhodanese-like_dom"/>
</dbReference>
<evidence type="ECO:0000259" key="2">
    <source>
        <dbReference type="PROSITE" id="PS50206"/>
    </source>
</evidence>
<keyword evidence="3" id="KW-0808">Transferase</keyword>
<accession>A0A1H0FI58</accession>
<feature type="domain" description="Rhodanese" evidence="2">
    <location>
        <begin position="49"/>
        <end position="139"/>
    </location>
</feature>
<reference evidence="4" key="1">
    <citation type="submission" date="2016-10" db="EMBL/GenBank/DDBJ databases">
        <authorList>
            <person name="Varghese N."/>
            <person name="Submissions S."/>
        </authorList>
    </citation>
    <scope>NUCLEOTIDE SEQUENCE [LARGE SCALE GENOMIC DNA]</scope>
    <source>
        <strain evidence="4">CGMCC 1.6444</strain>
    </source>
</reference>
<keyword evidence="1" id="KW-0812">Transmembrane</keyword>
<keyword evidence="1" id="KW-1133">Transmembrane helix</keyword>
<dbReference type="CDD" id="cd00158">
    <property type="entry name" value="RHOD"/>
    <property type="match status" value="1"/>
</dbReference>
<sequence length="140" mass="15121">MIDQLFDFVQNHPLLVGAFLLVLTAWVLYEVRNSAAGGVTAGEATQLINREDAVVVDTREAGDFKAGHIAGARNIPQSRLDERMSELEKVKDKPIIVACKHGQAAGAAVAKLTKAGYPRVLKLKGGMMQWQADGLPVVKK</sequence>
<organism evidence="3 4">
    <name type="scientific">Halomonas shengliensis</name>
    <dbReference type="NCBI Taxonomy" id="419597"/>
    <lineage>
        <taxon>Bacteria</taxon>
        <taxon>Pseudomonadati</taxon>
        <taxon>Pseudomonadota</taxon>
        <taxon>Gammaproteobacteria</taxon>
        <taxon>Oceanospirillales</taxon>
        <taxon>Halomonadaceae</taxon>
        <taxon>Halomonas</taxon>
    </lineage>
</organism>
<evidence type="ECO:0000313" key="3">
    <source>
        <dbReference type="EMBL" id="SDN94357.1"/>
    </source>
</evidence>